<keyword evidence="10 14" id="KW-0862">Zinc</keyword>
<comment type="similarity">
    <text evidence="3">Belongs to the peptidase M1 family.</text>
</comment>
<dbReference type="InterPro" id="IPR016024">
    <property type="entry name" value="ARM-type_fold"/>
</dbReference>
<dbReference type="PANTHER" id="PTHR45726:SF3">
    <property type="entry name" value="LEUKOTRIENE A-4 HYDROLASE"/>
    <property type="match status" value="1"/>
</dbReference>
<feature type="active site" description="Proton donor" evidence="12">
    <location>
        <position position="433"/>
    </location>
</feature>
<comment type="subcellular location">
    <subcellularLocation>
        <location evidence="2">Cytoplasm</location>
    </subcellularLocation>
</comment>
<dbReference type="FunFam" id="3.30.2010.30:FF:000001">
    <property type="entry name" value="Leukotriene A(4) hydrolase"/>
    <property type="match status" value="1"/>
</dbReference>
<protein>
    <recommendedName>
        <fullName evidence="5">Aminopeptidase N</fullName>
        <ecNumber evidence="4">3.4.11.2</ecNumber>
    </recommendedName>
</protein>
<dbReference type="InterPro" id="IPR038502">
    <property type="entry name" value="M1_LTA-4_hydro/amino_C_sf"/>
</dbReference>
<evidence type="ECO:0000256" key="6">
    <source>
        <dbReference type="ARBA" id="ARBA00022490"/>
    </source>
</evidence>
<sequence length="652" mass="74055">MKKHHHLIYSLTLVAALAGCQQESEEAAEKQQASEAATSEVVTKEVEVSKVEKTEVRKKHNPIDDHTYGNLHEVDLKHLDLDLTVDFEEKSLKGFVDLSFERLKDNVSELILDTRDIDVSKVELNKNDQWIAGDFELAEKDEVMGSKLTIKLEEGVNKVRVHYATQPQASGLQWLTPEQTDGKKHPFMYSQAQAIHARSFVPVQDSPAVRITYNATIRTPKELLAVMSAFNEPDTALDGEYHFEMPQAIPTYLIAIGVGDLKFKAMSDRTGVYAEPAVLDAAVAEFDDTEEMVKVTEELYGPYRWGRYDLLILPPAFPYGGMENPRLSFITPTVIAGDKSLVSLIAHELAHSWSGNLVTNANWHDFWLNEGFTSYVENRIMEELFGRERALMEQSLSVQDLRQAVQDLPKEYTVLNVDLKGADPDDAFSTVPYTKGQMFLVWLEEKFGREVFDAFLVDYFDHFAFQSITTQQFEAYLKENLLDKHPGVVTDEQIHTWIHEPMLPEMMPNPTSDAFEVVDAKTKQLLSGEITLDQLGTEEWTVHEWLHFINNLPAGLPQDDMMALDAKFKLTESTNNEIAHAWLLLSLKAGYDVVMPRLQDYLISIGRRKLIVPLYKQLMETEQGAEFAKRVYKVARPGYHPLAQATLDEVVK</sequence>
<comment type="catalytic activity">
    <reaction evidence="1">
        <text>Release of an N-terminal amino acid, Xaa-|-Yaa- from a peptide, amide or arylamide. Xaa is preferably Ala, but may be most amino acids including Pro (slow action). When a terminal hydrophobic residue is followed by a prolyl residue, the two may be released as an intact Xaa-Pro dipeptide.</text>
        <dbReference type="EC" id="3.4.11.2"/>
    </reaction>
</comment>
<dbReference type="PROSITE" id="PS51257">
    <property type="entry name" value="PROKAR_LIPOPROTEIN"/>
    <property type="match status" value="1"/>
</dbReference>
<dbReference type="InterPro" id="IPR049980">
    <property type="entry name" value="LTA4H_cat"/>
</dbReference>
<dbReference type="EMBL" id="CP025120">
    <property type="protein sequence ID" value="AUD78989.1"/>
    <property type="molecule type" value="Genomic_DNA"/>
</dbReference>
<dbReference type="Pfam" id="PF09127">
    <property type="entry name" value="Leuk-A4-hydro_C"/>
    <property type="match status" value="1"/>
</dbReference>
<evidence type="ECO:0000256" key="2">
    <source>
        <dbReference type="ARBA" id="ARBA00004496"/>
    </source>
</evidence>
<feature type="binding site" evidence="14">
    <location>
        <position position="370"/>
    </location>
    <ligand>
        <name>Zn(2+)</name>
        <dbReference type="ChEBI" id="CHEBI:29105"/>
        <note>catalytic</note>
    </ligand>
</feature>
<keyword evidence="15" id="KW-0031">Aminopeptidase</keyword>
<proteinExistence type="inferred from homology"/>
<dbReference type="SMART" id="SM01263">
    <property type="entry name" value="Leuk-A4-hydro_C"/>
    <property type="match status" value="1"/>
</dbReference>
<dbReference type="InterPro" id="IPR045357">
    <property type="entry name" value="Aminopeptidase_N-like_N"/>
</dbReference>
<feature type="binding site" evidence="13">
    <location>
        <begin position="318"/>
        <end position="323"/>
    </location>
    <ligand>
        <name>a peptide</name>
        <dbReference type="ChEBI" id="CHEBI:60466"/>
    </ligand>
</feature>
<dbReference type="InterPro" id="IPR001930">
    <property type="entry name" value="Peptidase_M1"/>
</dbReference>
<dbReference type="Gene3D" id="2.60.40.1730">
    <property type="entry name" value="tricorn interacting facor f3 domain"/>
    <property type="match status" value="1"/>
</dbReference>
<evidence type="ECO:0000256" key="7">
    <source>
        <dbReference type="ARBA" id="ARBA00022670"/>
    </source>
</evidence>
<reference evidence="15 16" key="1">
    <citation type="submission" date="2017-12" db="EMBL/GenBank/DDBJ databases">
        <title>Kangiella profundi FT102 completed genome.</title>
        <authorList>
            <person name="Xu J."/>
            <person name="Wang J."/>
            <person name="Lu Y."/>
        </authorList>
    </citation>
    <scope>NUCLEOTIDE SEQUENCE [LARGE SCALE GENOMIC DNA]</scope>
    <source>
        <strain evidence="15 16">FT102</strain>
    </source>
</reference>
<feature type="binding site" evidence="14">
    <location>
        <position position="347"/>
    </location>
    <ligand>
        <name>Zn(2+)</name>
        <dbReference type="ChEBI" id="CHEBI:29105"/>
        <note>catalytic</note>
    </ligand>
</feature>
<dbReference type="RefSeq" id="WP_106646829.1">
    <property type="nucleotide sequence ID" value="NZ_BMGO01000001.1"/>
</dbReference>
<evidence type="ECO:0000256" key="4">
    <source>
        <dbReference type="ARBA" id="ARBA00012564"/>
    </source>
</evidence>
<dbReference type="InterPro" id="IPR042097">
    <property type="entry name" value="Aminopeptidase_N-like_N_sf"/>
</dbReference>
<evidence type="ECO:0000256" key="8">
    <source>
        <dbReference type="ARBA" id="ARBA00022723"/>
    </source>
</evidence>
<evidence type="ECO:0000313" key="16">
    <source>
        <dbReference type="Proteomes" id="UP000232693"/>
    </source>
</evidence>
<dbReference type="Gene3D" id="3.30.2010.30">
    <property type="match status" value="1"/>
</dbReference>
<keyword evidence="9" id="KW-0378">Hydrolase</keyword>
<dbReference type="KEGG" id="kpd:CW740_06895"/>
<evidence type="ECO:0000313" key="15">
    <source>
        <dbReference type="EMBL" id="AUD78989.1"/>
    </source>
</evidence>
<dbReference type="InterPro" id="IPR034015">
    <property type="entry name" value="M1_LTA4H"/>
</dbReference>
<dbReference type="SUPFAM" id="SSF48371">
    <property type="entry name" value="ARM repeat"/>
    <property type="match status" value="1"/>
</dbReference>
<dbReference type="GO" id="GO:0006508">
    <property type="term" value="P:proteolysis"/>
    <property type="evidence" value="ECO:0007669"/>
    <property type="project" value="UniProtKB-KW"/>
</dbReference>
<keyword evidence="8 14" id="KW-0479">Metal-binding</keyword>
<dbReference type="PANTHER" id="PTHR45726">
    <property type="entry name" value="LEUKOTRIENE A-4 HYDROLASE"/>
    <property type="match status" value="1"/>
</dbReference>
<keyword evidence="6" id="KW-0963">Cytoplasm</keyword>
<accession>A0A2K9AYP4</accession>
<evidence type="ECO:0000256" key="11">
    <source>
        <dbReference type="ARBA" id="ARBA00023049"/>
    </source>
</evidence>
<dbReference type="GO" id="GO:0008237">
    <property type="term" value="F:metallopeptidase activity"/>
    <property type="evidence" value="ECO:0007669"/>
    <property type="project" value="UniProtKB-KW"/>
</dbReference>
<feature type="binding site" evidence="14">
    <location>
        <position position="351"/>
    </location>
    <ligand>
        <name>Zn(2+)</name>
        <dbReference type="ChEBI" id="CHEBI:29105"/>
        <note>catalytic</note>
    </ligand>
</feature>
<dbReference type="SUPFAM" id="SSF63737">
    <property type="entry name" value="Leukotriene A4 hydrolase N-terminal domain"/>
    <property type="match status" value="1"/>
</dbReference>
<dbReference type="CDD" id="cd09599">
    <property type="entry name" value="M1_LTA4H"/>
    <property type="match status" value="1"/>
</dbReference>
<dbReference type="SUPFAM" id="SSF55486">
    <property type="entry name" value="Metalloproteases ('zincins'), catalytic domain"/>
    <property type="match status" value="1"/>
</dbReference>
<name>A0A2K9AYP4_9GAMM</name>
<organism evidence="15 16">
    <name type="scientific">Kangiella profundi</name>
    <dbReference type="NCBI Taxonomy" id="1561924"/>
    <lineage>
        <taxon>Bacteria</taxon>
        <taxon>Pseudomonadati</taxon>
        <taxon>Pseudomonadota</taxon>
        <taxon>Gammaproteobacteria</taxon>
        <taxon>Kangiellales</taxon>
        <taxon>Kangiellaceae</taxon>
        <taxon>Kangiella</taxon>
    </lineage>
</organism>
<dbReference type="InterPro" id="IPR014782">
    <property type="entry name" value="Peptidase_M1_dom"/>
</dbReference>
<dbReference type="Gene3D" id="1.25.40.320">
    <property type="entry name" value="Peptidase M1, leukotriene A4 hydrolase/aminopeptidase C-terminal domain"/>
    <property type="match status" value="1"/>
</dbReference>
<evidence type="ECO:0000256" key="5">
    <source>
        <dbReference type="ARBA" id="ARBA00015611"/>
    </source>
</evidence>
<dbReference type="InterPro" id="IPR027268">
    <property type="entry name" value="Peptidase_M4/M1_CTD_sf"/>
</dbReference>
<feature type="binding site" evidence="13">
    <location>
        <begin position="191"/>
        <end position="193"/>
    </location>
    <ligand>
        <name>a peptide</name>
        <dbReference type="ChEBI" id="CHEBI:60466"/>
    </ligand>
</feature>
<evidence type="ECO:0000256" key="12">
    <source>
        <dbReference type="PIRSR" id="PIRSR634015-1"/>
    </source>
</evidence>
<dbReference type="InterPro" id="IPR015211">
    <property type="entry name" value="Peptidase_M1_C"/>
</dbReference>
<evidence type="ECO:0000256" key="14">
    <source>
        <dbReference type="PIRSR" id="PIRSR634015-3"/>
    </source>
</evidence>
<feature type="active site" description="Proton acceptor" evidence="12">
    <location>
        <position position="348"/>
    </location>
</feature>
<dbReference type="GO" id="GO:0005737">
    <property type="term" value="C:cytoplasm"/>
    <property type="evidence" value="ECO:0007669"/>
    <property type="project" value="UniProtKB-SubCell"/>
</dbReference>
<dbReference type="Pfam" id="PF17900">
    <property type="entry name" value="Peptidase_M1_N"/>
    <property type="match status" value="1"/>
</dbReference>
<dbReference type="PRINTS" id="PR00756">
    <property type="entry name" value="ALADIPTASE"/>
</dbReference>
<dbReference type="Gene3D" id="1.10.390.10">
    <property type="entry name" value="Neutral Protease Domain 2"/>
    <property type="match status" value="1"/>
</dbReference>
<evidence type="ECO:0000256" key="9">
    <source>
        <dbReference type="ARBA" id="ARBA00022801"/>
    </source>
</evidence>
<keyword evidence="11" id="KW-0482">Metalloprotease</keyword>
<keyword evidence="16" id="KW-1185">Reference proteome</keyword>
<evidence type="ECO:0000256" key="13">
    <source>
        <dbReference type="PIRSR" id="PIRSR634015-2"/>
    </source>
</evidence>
<dbReference type="EC" id="3.4.11.2" evidence="4"/>
<dbReference type="OrthoDB" id="100605at2"/>
<evidence type="ECO:0000256" key="1">
    <source>
        <dbReference type="ARBA" id="ARBA00000098"/>
    </source>
</evidence>
<gene>
    <name evidence="15" type="ORF">CW740_06895</name>
</gene>
<dbReference type="GO" id="GO:0016285">
    <property type="term" value="F:alanyl aminopeptidase activity"/>
    <property type="evidence" value="ECO:0007669"/>
    <property type="project" value="UniProtKB-EC"/>
</dbReference>
<feature type="binding site" evidence="13">
    <location>
        <begin position="607"/>
        <end position="609"/>
    </location>
    <ligand>
        <name>a peptide</name>
        <dbReference type="ChEBI" id="CHEBI:60466"/>
    </ligand>
</feature>
<comment type="cofactor">
    <cofactor evidence="14">
        <name>Zn(2+)</name>
        <dbReference type="ChEBI" id="CHEBI:29105"/>
    </cofactor>
    <text evidence="14">Binds 1 zinc ion per subunit.</text>
</comment>
<dbReference type="GO" id="GO:0008270">
    <property type="term" value="F:zinc ion binding"/>
    <property type="evidence" value="ECO:0007669"/>
    <property type="project" value="InterPro"/>
</dbReference>
<evidence type="ECO:0000256" key="3">
    <source>
        <dbReference type="ARBA" id="ARBA00010136"/>
    </source>
</evidence>
<dbReference type="Proteomes" id="UP000232693">
    <property type="component" value="Chromosome"/>
</dbReference>
<evidence type="ECO:0000256" key="10">
    <source>
        <dbReference type="ARBA" id="ARBA00022833"/>
    </source>
</evidence>
<dbReference type="AlphaFoldDB" id="A0A2K9AYP4"/>
<keyword evidence="7" id="KW-0645">Protease</keyword>
<dbReference type="Pfam" id="PF01433">
    <property type="entry name" value="Peptidase_M1"/>
    <property type="match status" value="1"/>
</dbReference>